<keyword evidence="1" id="KW-0732">Signal</keyword>
<evidence type="ECO:0000313" key="2">
    <source>
        <dbReference type="EMBL" id="CEK61160.1"/>
    </source>
</evidence>
<name>A0A0B6Z081_9EUPU</name>
<organism evidence="2">
    <name type="scientific">Arion vulgaris</name>
    <dbReference type="NCBI Taxonomy" id="1028688"/>
    <lineage>
        <taxon>Eukaryota</taxon>
        <taxon>Metazoa</taxon>
        <taxon>Spiralia</taxon>
        <taxon>Lophotrochozoa</taxon>
        <taxon>Mollusca</taxon>
        <taxon>Gastropoda</taxon>
        <taxon>Heterobranchia</taxon>
        <taxon>Euthyneura</taxon>
        <taxon>Panpulmonata</taxon>
        <taxon>Eupulmonata</taxon>
        <taxon>Stylommatophora</taxon>
        <taxon>Helicina</taxon>
        <taxon>Arionoidea</taxon>
        <taxon>Arionidae</taxon>
        <taxon>Arion</taxon>
    </lineage>
</organism>
<sequence length="75" mass="8709">LIFLQCHCHLLCLLTPTFQGKPTSILIWNNITMPRETWISHMETSGHTLLISDMVFESAFDQTLEDKEAEFAWLN</sequence>
<feature type="chain" id="PRO_5002123599" evidence="1">
    <location>
        <begin position="21"/>
        <end position="75"/>
    </location>
</feature>
<feature type="non-terminal residue" evidence="2">
    <location>
        <position position="75"/>
    </location>
</feature>
<gene>
    <name evidence="2" type="primary">ORF41488</name>
</gene>
<accession>A0A0B6Z081</accession>
<protein>
    <submittedName>
        <fullName evidence="2">Uncharacterized protein</fullName>
    </submittedName>
</protein>
<evidence type="ECO:0000256" key="1">
    <source>
        <dbReference type="SAM" id="SignalP"/>
    </source>
</evidence>
<feature type="signal peptide" evidence="1">
    <location>
        <begin position="1"/>
        <end position="20"/>
    </location>
</feature>
<dbReference type="EMBL" id="HACG01014295">
    <property type="protein sequence ID" value="CEK61160.1"/>
    <property type="molecule type" value="Transcribed_RNA"/>
</dbReference>
<reference evidence="2" key="1">
    <citation type="submission" date="2014-12" db="EMBL/GenBank/DDBJ databases">
        <title>Insight into the proteome of Arion vulgaris.</title>
        <authorList>
            <person name="Aradska J."/>
            <person name="Bulat T."/>
            <person name="Smidak R."/>
            <person name="Sarate P."/>
            <person name="Gangsoo J."/>
            <person name="Sialana F."/>
            <person name="Bilban M."/>
            <person name="Lubec G."/>
        </authorList>
    </citation>
    <scope>NUCLEOTIDE SEQUENCE</scope>
    <source>
        <tissue evidence="2">Skin</tissue>
    </source>
</reference>
<proteinExistence type="predicted"/>
<feature type="non-terminal residue" evidence="2">
    <location>
        <position position="1"/>
    </location>
</feature>
<dbReference type="AlphaFoldDB" id="A0A0B6Z081"/>